<gene>
    <name evidence="1" type="ORF">GCM10022222_19870</name>
</gene>
<evidence type="ECO:0000313" key="1">
    <source>
        <dbReference type="EMBL" id="GAA3536215.1"/>
    </source>
</evidence>
<keyword evidence="2" id="KW-1185">Reference proteome</keyword>
<sequence length="523" mass="56561">MAEKRTPPPSLWRKVPIDPGYDRWLTYRVERRILVVARTVTTLTRLLDIRSLFDDDHRVQVAFTFDERNRAYFGAGLEEFLSSLDAVVVAWEQAVRMPFDLAVAASENDALDELPCPVLLVPHGIGHQKYYPDSTTISGLNPDRLRGDRVHVGLSHANQLGRLEPETATRAVVIGDPCHDRMLASAHRAPHFRRVLDVGARKHVVLASTWGPQSLIGANPLLPQRLLSELPLEDYRVSLVLHPGVWSAHSPHQVRANLATAMRAGLTVIPPQHGWQAAILAADVVIADCGSMPLYATAAQVPVLLGSPVADTVVPGSPLANLIDAAPRLDGSPLPDQLAAAIAAGPIADVAEQAVEYPGKCAEVLRPLLYDLLGLPAPAWPAVFPPVADPTPERQPVAAFRVGVTADGDALTVTRFPAAIPGPPMRGQHVVAHAELATLSELEGADVVYREAAADFASWARETARHRPHARLLAEVTPGLCRVWTDGSVTELTAAPGEDPLLLASQAHWRAVRRLPLTADQRP</sequence>
<name>A0ABP6VHY0_9PSEU</name>
<evidence type="ECO:0000313" key="2">
    <source>
        <dbReference type="Proteomes" id="UP001500689"/>
    </source>
</evidence>
<reference evidence="2" key="1">
    <citation type="journal article" date="2019" name="Int. J. Syst. Evol. Microbiol.">
        <title>The Global Catalogue of Microorganisms (GCM) 10K type strain sequencing project: providing services to taxonomists for standard genome sequencing and annotation.</title>
        <authorList>
            <consortium name="The Broad Institute Genomics Platform"/>
            <consortium name="The Broad Institute Genome Sequencing Center for Infectious Disease"/>
            <person name="Wu L."/>
            <person name="Ma J."/>
        </authorList>
    </citation>
    <scope>NUCLEOTIDE SEQUENCE [LARGE SCALE GENOMIC DNA]</scope>
    <source>
        <strain evidence="2">JCM 16898</strain>
    </source>
</reference>
<comment type="caution">
    <text evidence="1">The sequence shown here is derived from an EMBL/GenBank/DDBJ whole genome shotgun (WGS) entry which is preliminary data.</text>
</comment>
<dbReference type="SUPFAM" id="SSF53756">
    <property type="entry name" value="UDP-Glycosyltransferase/glycogen phosphorylase"/>
    <property type="match status" value="1"/>
</dbReference>
<dbReference type="EMBL" id="BAAAZN010000003">
    <property type="protein sequence ID" value="GAA3536215.1"/>
    <property type="molecule type" value="Genomic_DNA"/>
</dbReference>
<dbReference type="Proteomes" id="UP001500689">
    <property type="component" value="Unassembled WGS sequence"/>
</dbReference>
<organism evidence="1 2">
    <name type="scientific">Amycolatopsis ultiminotia</name>
    <dbReference type="NCBI Taxonomy" id="543629"/>
    <lineage>
        <taxon>Bacteria</taxon>
        <taxon>Bacillati</taxon>
        <taxon>Actinomycetota</taxon>
        <taxon>Actinomycetes</taxon>
        <taxon>Pseudonocardiales</taxon>
        <taxon>Pseudonocardiaceae</taxon>
        <taxon>Amycolatopsis</taxon>
    </lineage>
</organism>
<proteinExistence type="predicted"/>
<protein>
    <submittedName>
        <fullName evidence="1">Uncharacterized protein</fullName>
    </submittedName>
</protein>
<accession>A0ABP6VHY0</accession>